<dbReference type="SMART" id="SM01260">
    <property type="entry name" value="LANC_like"/>
    <property type="match status" value="1"/>
</dbReference>
<dbReference type="Gene3D" id="1.50.10.20">
    <property type="match status" value="1"/>
</dbReference>
<dbReference type="Proteomes" id="UP000230407">
    <property type="component" value="Unassembled WGS sequence"/>
</dbReference>
<dbReference type="GO" id="GO:0031179">
    <property type="term" value="P:peptide modification"/>
    <property type="evidence" value="ECO:0007669"/>
    <property type="project" value="InterPro"/>
</dbReference>
<keyword evidence="3" id="KW-1185">Reference proteome</keyword>
<evidence type="ECO:0000256" key="1">
    <source>
        <dbReference type="PIRSR" id="PIRSR607822-1"/>
    </source>
</evidence>
<evidence type="ECO:0000313" key="3">
    <source>
        <dbReference type="Proteomes" id="UP000230407"/>
    </source>
</evidence>
<dbReference type="InterPro" id="IPR007822">
    <property type="entry name" value="LANC-like"/>
</dbReference>
<sequence>MPLPPRTGSNTVNDLTHDLGRGLAGTALHQAVAARDSGQWDAMHTTARTLTGQPAVSHPAGASLYRGAPAVAYVLQVAGHPAYRSALGNLDSVLATLVRTRLADAHHRMEAGRPPHMREYDLISGLTGLGALLLRRGTHPELLDGVLRYLVRLLRQPVILHGEEVPGWWTSDSPSGRPDAAWPTGHGNFGMAHGVAGPIALLALSARAGHTVTGQYQALTQCCRLLQERAHHLANGGPAWPETITLDAWLNRSPAPKRPGRPSWCYGTPGIGRALQLAAIACSCATTQRLAEDALTTCAADPEQLTRVDDATACHGWAGLCLSVHLAAADTAPDSALRRVLPFLRSRFAVHLAQHALPDTAGLLTGGEGTLLALRALDSTRPVATGWETCLLLN</sequence>
<dbReference type="AlphaFoldDB" id="A0A2M8LYB1"/>
<feature type="binding site" evidence="1">
    <location>
        <position position="314"/>
    </location>
    <ligand>
        <name>Zn(2+)</name>
        <dbReference type="ChEBI" id="CHEBI:29105"/>
    </ligand>
</feature>
<organism evidence="2 3">
    <name type="scientific">Streptomyces carminius</name>
    <dbReference type="NCBI Taxonomy" id="2665496"/>
    <lineage>
        <taxon>Bacteria</taxon>
        <taxon>Bacillati</taxon>
        <taxon>Actinomycetota</taxon>
        <taxon>Actinomycetes</taxon>
        <taxon>Kitasatosporales</taxon>
        <taxon>Streptomycetaceae</taxon>
        <taxon>Streptomyces</taxon>
    </lineage>
</organism>
<feature type="binding site" evidence="1">
    <location>
        <position position="265"/>
    </location>
    <ligand>
        <name>Zn(2+)</name>
        <dbReference type="ChEBI" id="CHEBI:29105"/>
    </ligand>
</feature>
<name>A0A2M8LYB1_9ACTN</name>
<dbReference type="GO" id="GO:0046872">
    <property type="term" value="F:metal ion binding"/>
    <property type="evidence" value="ECO:0007669"/>
    <property type="project" value="UniProtKB-KW"/>
</dbReference>
<gene>
    <name evidence="2" type="ORF">CUT44_15525</name>
</gene>
<keyword evidence="1" id="KW-0862">Zinc</keyword>
<comment type="caution">
    <text evidence="2">The sequence shown here is derived from an EMBL/GenBank/DDBJ whole genome shotgun (WGS) entry which is preliminary data.</text>
</comment>
<dbReference type="InterPro" id="IPR033889">
    <property type="entry name" value="LanC"/>
</dbReference>
<dbReference type="Pfam" id="PF05147">
    <property type="entry name" value="LANC_like"/>
    <property type="match status" value="1"/>
</dbReference>
<dbReference type="EMBL" id="PGGW01000052">
    <property type="protein sequence ID" value="PJE96958.1"/>
    <property type="molecule type" value="Genomic_DNA"/>
</dbReference>
<dbReference type="PRINTS" id="PR01955">
    <property type="entry name" value="LANCFRANKIA"/>
</dbReference>
<evidence type="ECO:0000313" key="2">
    <source>
        <dbReference type="EMBL" id="PJE96958.1"/>
    </source>
</evidence>
<dbReference type="CDD" id="cd04793">
    <property type="entry name" value="LanC"/>
    <property type="match status" value="1"/>
</dbReference>
<feature type="binding site" evidence="1">
    <location>
        <position position="315"/>
    </location>
    <ligand>
        <name>Zn(2+)</name>
        <dbReference type="ChEBI" id="CHEBI:29105"/>
    </ligand>
</feature>
<protein>
    <submittedName>
        <fullName evidence="2">Lanthionine synthetase C family protein</fullName>
    </submittedName>
</protein>
<proteinExistence type="predicted"/>
<dbReference type="SUPFAM" id="SSF158745">
    <property type="entry name" value="LanC-like"/>
    <property type="match status" value="1"/>
</dbReference>
<dbReference type="PRINTS" id="PR01950">
    <property type="entry name" value="LANCSUPER"/>
</dbReference>
<reference evidence="2 3" key="1">
    <citation type="submission" date="2017-11" db="EMBL/GenBank/DDBJ databases">
        <title>Streptomyces carmine sp. nov., a novel actinomycete isolated from Sophora alopecuroides in Xinjiang, China.</title>
        <authorList>
            <person name="Wang Y."/>
            <person name="Luo X."/>
            <person name="Wan C."/>
            <person name="Zhang L."/>
        </authorList>
    </citation>
    <scope>NUCLEOTIDE SEQUENCE [LARGE SCALE GENOMIC DNA]</scope>
    <source>
        <strain evidence="2 3">TRM SA0054</strain>
    </source>
</reference>
<accession>A0A2M8LYB1</accession>
<keyword evidence="1" id="KW-0479">Metal-binding</keyword>